<dbReference type="PhylomeDB" id="A0A068UZ13"/>
<evidence type="ECO:0000313" key="1">
    <source>
        <dbReference type="EMBL" id="CDP13489.1"/>
    </source>
</evidence>
<reference evidence="2" key="1">
    <citation type="journal article" date="2014" name="Science">
        <title>The coffee genome provides insight into the convergent evolution of caffeine biosynthesis.</title>
        <authorList>
            <person name="Denoeud F."/>
            <person name="Carretero-Paulet L."/>
            <person name="Dereeper A."/>
            <person name="Droc G."/>
            <person name="Guyot R."/>
            <person name="Pietrella M."/>
            <person name="Zheng C."/>
            <person name="Alberti A."/>
            <person name="Anthony F."/>
            <person name="Aprea G."/>
            <person name="Aury J.M."/>
            <person name="Bento P."/>
            <person name="Bernard M."/>
            <person name="Bocs S."/>
            <person name="Campa C."/>
            <person name="Cenci A."/>
            <person name="Combes M.C."/>
            <person name="Crouzillat D."/>
            <person name="Da Silva C."/>
            <person name="Daddiego L."/>
            <person name="De Bellis F."/>
            <person name="Dussert S."/>
            <person name="Garsmeur O."/>
            <person name="Gayraud T."/>
            <person name="Guignon V."/>
            <person name="Jahn K."/>
            <person name="Jamilloux V."/>
            <person name="Joet T."/>
            <person name="Labadie K."/>
            <person name="Lan T."/>
            <person name="Leclercq J."/>
            <person name="Lepelley M."/>
            <person name="Leroy T."/>
            <person name="Li L.T."/>
            <person name="Librado P."/>
            <person name="Lopez L."/>
            <person name="Munoz A."/>
            <person name="Noel B."/>
            <person name="Pallavicini A."/>
            <person name="Perrotta G."/>
            <person name="Poncet V."/>
            <person name="Pot D."/>
            <person name="Priyono X."/>
            <person name="Rigoreau M."/>
            <person name="Rouard M."/>
            <person name="Rozas J."/>
            <person name="Tranchant-Dubreuil C."/>
            <person name="VanBuren R."/>
            <person name="Zhang Q."/>
            <person name="Andrade A.C."/>
            <person name="Argout X."/>
            <person name="Bertrand B."/>
            <person name="de Kochko A."/>
            <person name="Graziosi G."/>
            <person name="Henry R.J."/>
            <person name="Jayarama X."/>
            <person name="Ming R."/>
            <person name="Nagai C."/>
            <person name="Rounsley S."/>
            <person name="Sankoff D."/>
            <person name="Giuliano G."/>
            <person name="Albert V.A."/>
            <person name="Wincker P."/>
            <person name="Lashermes P."/>
        </authorList>
    </citation>
    <scope>NUCLEOTIDE SEQUENCE [LARGE SCALE GENOMIC DNA]</scope>
    <source>
        <strain evidence="2">cv. DH200-94</strain>
    </source>
</reference>
<dbReference type="InParanoid" id="A0A068UZ13"/>
<dbReference type="Gramene" id="CDP13489">
    <property type="protein sequence ID" value="CDP13489"/>
    <property type="gene ID" value="GSCOC_T00038448001"/>
</dbReference>
<gene>
    <name evidence="1" type="ORF">GSCOC_T00038448001</name>
</gene>
<accession>A0A068UZ13</accession>
<name>A0A068UZ13_COFCA</name>
<dbReference type="AlphaFoldDB" id="A0A068UZ13"/>
<dbReference type="Proteomes" id="UP000295252">
    <property type="component" value="Chromosome X"/>
</dbReference>
<proteinExistence type="predicted"/>
<keyword evidence="2" id="KW-1185">Reference proteome</keyword>
<dbReference type="InterPro" id="IPR031421">
    <property type="entry name" value="DUF4666"/>
</dbReference>
<dbReference type="PANTHER" id="PTHR33730:SF4">
    <property type="entry name" value="OS05G0542732 PROTEIN"/>
    <property type="match status" value="1"/>
</dbReference>
<protein>
    <submittedName>
        <fullName evidence="1">Uncharacterized protein</fullName>
    </submittedName>
</protein>
<organism evidence="1 2">
    <name type="scientific">Coffea canephora</name>
    <name type="common">Robusta coffee</name>
    <dbReference type="NCBI Taxonomy" id="49390"/>
    <lineage>
        <taxon>Eukaryota</taxon>
        <taxon>Viridiplantae</taxon>
        <taxon>Streptophyta</taxon>
        <taxon>Embryophyta</taxon>
        <taxon>Tracheophyta</taxon>
        <taxon>Spermatophyta</taxon>
        <taxon>Magnoliopsida</taxon>
        <taxon>eudicotyledons</taxon>
        <taxon>Gunneridae</taxon>
        <taxon>Pentapetalae</taxon>
        <taxon>asterids</taxon>
        <taxon>lamiids</taxon>
        <taxon>Gentianales</taxon>
        <taxon>Rubiaceae</taxon>
        <taxon>Ixoroideae</taxon>
        <taxon>Gardenieae complex</taxon>
        <taxon>Bertiereae - Coffeeae clade</taxon>
        <taxon>Coffeeae</taxon>
        <taxon>Coffea</taxon>
    </lineage>
</organism>
<evidence type="ECO:0000313" key="2">
    <source>
        <dbReference type="Proteomes" id="UP000295252"/>
    </source>
</evidence>
<dbReference type="EMBL" id="HG739159">
    <property type="protein sequence ID" value="CDP13489.1"/>
    <property type="molecule type" value="Genomic_DNA"/>
</dbReference>
<sequence length="108" mass="11704">MAALQRSTISFRREGSSGTVWDDRKLIAEMDEQGKRDLSGLRHSYSIGCPSIVASSSGAADADPVYIRSRSAPAVKIMLIPKSVGRKFKGVLAKPKSKLSEAEPERRG</sequence>
<dbReference type="OrthoDB" id="1652626at2759"/>
<dbReference type="Pfam" id="PF15697">
    <property type="entry name" value="DUF4666"/>
    <property type="match status" value="1"/>
</dbReference>
<dbReference type="PANTHER" id="PTHR33730">
    <property type="entry name" value="OS05G0542732 PROTEIN-RELATED"/>
    <property type="match status" value="1"/>
</dbReference>